<organism evidence="1 2">
    <name type="scientific">Parathielavia hyrcaniae</name>
    <dbReference type="NCBI Taxonomy" id="113614"/>
    <lineage>
        <taxon>Eukaryota</taxon>
        <taxon>Fungi</taxon>
        <taxon>Dikarya</taxon>
        <taxon>Ascomycota</taxon>
        <taxon>Pezizomycotina</taxon>
        <taxon>Sordariomycetes</taxon>
        <taxon>Sordariomycetidae</taxon>
        <taxon>Sordariales</taxon>
        <taxon>Chaetomiaceae</taxon>
        <taxon>Parathielavia</taxon>
    </lineage>
</organism>
<reference evidence="1" key="2">
    <citation type="submission" date="2023-05" db="EMBL/GenBank/DDBJ databases">
        <authorList>
            <consortium name="Lawrence Berkeley National Laboratory"/>
            <person name="Steindorff A."/>
            <person name="Hensen N."/>
            <person name="Bonometti L."/>
            <person name="Westerberg I."/>
            <person name="Brannstrom I.O."/>
            <person name="Guillou S."/>
            <person name="Cros-Aarteil S."/>
            <person name="Calhoun S."/>
            <person name="Haridas S."/>
            <person name="Kuo A."/>
            <person name="Mondo S."/>
            <person name="Pangilinan J."/>
            <person name="Riley R."/>
            <person name="Labutti K."/>
            <person name="Andreopoulos B."/>
            <person name="Lipzen A."/>
            <person name="Chen C."/>
            <person name="Yanf M."/>
            <person name="Daum C."/>
            <person name="Ng V."/>
            <person name="Clum A."/>
            <person name="Ohm R."/>
            <person name="Martin F."/>
            <person name="Silar P."/>
            <person name="Natvig D."/>
            <person name="Lalanne C."/>
            <person name="Gautier V."/>
            <person name="Ament-Velasquez S.L."/>
            <person name="Kruys A."/>
            <person name="Hutchinson M.I."/>
            <person name="Powell A.J."/>
            <person name="Barry K."/>
            <person name="Miller A.N."/>
            <person name="Grigoriev I.V."/>
            <person name="Debuchy R."/>
            <person name="Gladieux P."/>
            <person name="Thoren M.H."/>
            <person name="Johannesson H."/>
        </authorList>
    </citation>
    <scope>NUCLEOTIDE SEQUENCE</scope>
    <source>
        <strain evidence="1">CBS 757.83</strain>
    </source>
</reference>
<proteinExistence type="predicted"/>
<dbReference type="AlphaFoldDB" id="A0AAN6PWM3"/>
<evidence type="ECO:0000313" key="2">
    <source>
        <dbReference type="Proteomes" id="UP001305647"/>
    </source>
</evidence>
<protein>
    <submittedName>
        <fullName evidence="1">Uncharacterized protein</fullName>
    </submittedName>
</protein>
<reference evidence="1" key="1">
    <citation type="journal article" date="2023" name="Mol. Phylogenet. Evol.">
        <title>Genome-scale phylogeny and comparative genomics of the fungal order Sordariales.</title>
        <authorList>
            <person name="Hensen N."/>
            <person name="Bonometti L."/>
            <person name="Westerberg I."/>
            <person name="Brannstrom I.O."/>
            <person name="Guillou S."/>
            <person name="Cros-Aarteil S."/>
            <person name="Calhoun S."/>
            <person name="Haridas S."/>
            <person name="Kuo A."/>
            <person name="Mondo S."/>
            <person name="Pangilinan J."/>
            <person name="Riley R."/>
            <person name="LaButti K."/>
            <person name="Andreopoulos B."/>
            <person name="Lipzen A."/>
            <person name="Chen C."/>
            <person name="Yan M."/>
            <person name="Daum C."/>
            <person name="Ng V."/>
            <person name="Clum A."/>
            <person name="Steindorff A."/>
            <person name="Ohm R.A."/>
            <person name="Martin F."/>
            <person name="Silar P."/>
            <person name="Natvig D.O."/>
            <person name="Lalanne C."/>
            <person name="Gautier V."/>
            <person name="Ament-Velasquez S.L."/>
            <person name="Kruys A."/>
            <person name="Hutchinson M.I."/>
            <person name="Powell A.J."/>
            <person name="Barry K."/>
            <person name="Miller A.N."/>
            <person name="Grigoriev I.V."/>
            <person name="Debuchy R."/>
            <person name="Gladieux P."/>
            <person name="Hiltunen Thoren M."/>
            <person name="Johannesson H."/>
        </authorList>
    </citation>
    <scope>NUCLEOTIDE SEQUENCE</scope>
    <source>
        <strain evidence="1">CBS 757.83</strain>
    </source>
</reference>
<sequence length="144" mass="16522">MDIRALVNNCNIRASPTAVRFYQLQQQRQARDAIQRGPVLRGLRHSTPLTRDEKIEIRTLRKHAKWDYSTIAQATGKTFHQVQDALTGPLTPRKNRCGRKPVVKTPEKDALVQFLNSDPMNRKLPWADLRYYIPASSSMANVQL</sequence>
<keyword evidence="2" id="KW-1185">Reference proteome</keyword>
<evidence type="ECO:0000313" key="1">
    <source>
        <dbReference type="EMBL" id="KAK4099324.1"/>
    </source>
</evidence>
<dbReference type="Proteomes" id="UP001305647">
    <property type="component" value="Unassembled WGS sequence"/>
</dbReference>
<comment type="caution">
    <text evidence="1">The sequence shown here is derived from an EMBL/GenBank/DDBJ whole genome shotgun (WGS) entry which is preliminary data.</text>
</comment>
<name>A0AAN6PWM3_9PEZI</name>
<accession>A0AAN6PWM3</accession>
<gene>
    <name evidence="1" type="ORF">N658DRAFT_167612</name>
</gene>
<dbReference type="EMBL" id="MU863650">
    <property type="protein sequence ID" value="KAK4099324.1"/>
    <property type="molecule type" value="Genomic_DNA"/>
</dbReference>